<accession>A0ABT3BAY2</accession>
<keyword evidence="8" id="KW-1185">Reference proteome</keyword>
<dbReference type="Pfam" id="PF00005">
    <property type="entry name" value="ABC_tran"/>
    <property type="match status" value="2"/>
</dbReference>
<dbReference type="PANTHER" id="PTHR43790">
    <property type="entry name" value="CARBOHYDRATE TRANSPORT ATP-BINDING PROTEIN MG119-RELATED"/>
    <property type="match status" value="1"/>
</dbReference>
<dbReference type="PROSITE" id="PS50893">
    <property type="entry name" value="ABC_TRANSPORTER_2"/>
    <property type="match status" value="2"/>
</dbReference>
<dbReference type="InterPro" id="IPR017871">
    <property type="entry name" value="ABC_transporter-like_CS"/>
</dbReference>
<keyword evidence="5 7" id="KW-0067">ATP-binding</keyword>
<dbReference type="EMBL" id="JALIEB010000002">
    <property type="protein sequence ID" value="MCV3270695.1"/>
    <property type="molecule type" value="Genomic_DNA"/>
</dbReference>
<dbReference type="CDD" id="cd03216">
    <property type="entry name" value="ABC_Carb_Monos_I"/>
    <property type="match status" value="1"/>
</dbReference>
<dbReference type="PROSITE" id="PS00211">
    <property type="entry name" value="ABC_TRANSPORTER_1"/>
    <property type="match status" value="2"/>
</dbReference>
<dbReference type="SMART" id="SM00382">
    <property type="entry name" value="AAA"/>
    <property type="match status" value="1"/>
</dbReference>
<dbReference type="CDD" id="cd03215">
    <property type="entry name" value="ABC_Carb_Monos_II"/>
    <property type="match status" value="1"/>
</dbReference>
<evidence type="ECO:0000256" key="2">
    <source>
        <dbReference type="ARBA" id="ARBA00022597"/>
    </source>
</evidence>
<evidence type="ECO:0000256" key="1">
    <source>
        <dbReference type="ARBA" id="ARBA00022448"/>
    </source>
</evidence>
<evidence type="ECO:0000313" key="7">
    <source>
        <dbReference type="EMBL" id="MCV3270695.1"/>
    </source>
</evidence>
<keyword evidence="2" id="KW-0762">Sugar transport</keyword>
<dbReference type="GO" id="GO:0005524">
    <property type="term" value="F:ATP binding"/>
    <property type="evidence" value="ECO:0007669"/>
    <property type="project" value="UniProtKB-KW"/>
</dbReference>
<dbReference type="SUPFAM" id="SSF52540">
    <property type="entry name" value="P-loop containing nucleoside triphosphate hydrolases"/>
    <property type="match status" value="2"/>
</dbReference>
<dbReference type="RefSeq" id="WP_263843016.1">
    <property type="nucleotide sequence ID" value="NZ_JALIEB010000002.1"/>
</dbReference>
<reference evidence="7 8" key="1">
    <citation type="submission" date="2022-04" db="EMBL/GenBank/DDBJ databases">
        <title>Roseobacter sp. WL0113 is a bacterium isolated from neritic sediment.</title>
        <authorList>
            <person name="Wang L."/>
            <person name="He W."/>
            <person name="Zhang D.-F."/>
        </authorList>
    </citation>
    <scope>NUCLEOTIDE SEQUENCE [LARGE SCALE GENOMIC DNA]</scope>
    <source>
        <strain evidence="7 8">WL0113</strain>
    </source>
</reference>
<keyword evidence="3" id="KW-0677">Repeat</keyword>
<keyword evidence="4" id="KW-0547">Nucleotide-binding</keyword>
<dbReference type="Gene3D" id="3.40.50.300">
    <property type="entry name" value="P-loop containing nucleotide triphosphate hydrolases"/>
    <property type="match status" value="2"/>
</dbReference>
<dbReference type="Proteomes" id="UP001208690">
    <property type="component" value="Unassembled WGS sequence"/>
</dbReference>
<organism evidence="7 8">
    <name type="scientific">Roseobacter sinensis</name>
    <dbReference type="NCBI Taxonomy" id="2931391"/>
    <lineage>
        <taxon>Bacteria</taxon>
        <taxon>Pseudomonadati</taxon>
        <taxon>Pseudomonadota</taxon>
        <taxon>Alphaproteobacteria</taxon>
        <taxon>Rhodobacterales</taxon>
        <taxon>Roseobacteraceae</taxon>
        <taxon>Roseobacter</taxon>
    </lineage>
</organism>
<evidence type="ECO:0000256" key="4">
    <source>
        <dbReference type="ARBA" id="ARBA00022741"/>
    </source>
</evidence>
<evidence type="ECO:0000259" key="6">
    <source>
        <dbReference type="PROSITE" id="PS50893"/>
    </source>
</evidence>
<feature type="domain" description="ABC transporter" evidence="6">
    <location>
        <begin position="5"/>
        <end position="240"/>
    </location>
</feature>
<dbReference type="PANTHER" id="PTHR43790:SF9">
    <property type="entry name" value="GALACTOFURANOSE TRANSPORTER ATP-BINDING PROTEIN YTFR"/>
    <property type="match status" value="1"/>
</dbReference>
<comment type="caution">
    <text evidence="7">The sequence shown here is derived from an EMBL/GenBank/DDBJ whole genome shotgun (WGS) entry which is preliminary data.</text>
</comment>
<feature type="domain" description="ABC transporter" evidence="6">
    <location>
        <begin position="256"/>
        <end position="499"/>
    </location>
</feature>
<protein>
    <submittedName>
        <fullName evidence="7">ABC transporter ATP-binding protein</fullName>
    </submittedName>
</protein>
<dbReference type="InterPro" id="IPR003439">
    <property type="entry name" value="ABC_transporter-like_ATP-bd"/>
</dbReference>
<sequence length="506" mass="53970">MTKVLELEGITKRFGALTANEDVTLSLHQGEILALLGENGAGKTTLMNILFGHYAADAGSVRVFGQELPPATPRAAIAAGVGMVHQHFTLAGNLTVLDNLMLGSEPLTRLRSARIAARRKLLQIADRFGLPVDPDARVGRLSVGERQRVEILKALHRDARILILDEPTAVLARPEAQRLFETLRDMTREGLSLIFISHKLHEVMSASDRVAVLRGGRMVAERATAETSPAELAELMVGRRVERPVREAHRTGGPVLVAERVSVGPQGARALDELSFTVQAGEILGIVGVSGNGQAALGALLSGLMQPSAGRLTLAGENVAALGPRGMIRAGAARIPEDRHVEGVVGELGLWENAVLERLRTPTFSRMGFVRRAACKAHAAEIVARFDIRGATPETRTRLLSGGNMQKLILGRVLSSNPRFVLANQPTRGLDEGAIAAVHAELLAARTAGAAILLISEELEEAVALSDRIQAIVKGRLSEPIGADEADPQRLGLMMAGVWEAQAHAS</sequence>
<name>A0ABT3BAY2_9RHOB</name>
<keyword evidence="1" id="KW-0813">Transport</keyword>
<proteinExistence type="predicted"/>
<evidence type="ECO:0000313" key="8">
    <source>
        <dbReference type="Proteomes" id="UP001208690"/>
    </source>
</evidence>
<gene>
    <name evidence="7" type="ORF">MUB52_04575</name>
</gene>
<dbReference type="InterPro" id="IPR027417">
    <property type="entry name" value="P-loop_NTPase"/>
</dbReference>
<evidence type="ECO:0000256" key="5">
    <source>
        <dbReference type="ARBA" id="ARBA00022840"/>
    </source>
</evidence>
<dbReference type="InterPro" id="IPR003593">
    <property type="entry name" value="AAA+_ATPase"/>
</dbReference>
<evidence type="ECO:0000256" key="3">
    <source>
        <dbReference type="ARBA" id="ARBA00022737"/>
    </source>
</evidence>
<dbReference type="InterPro" id="IPR050107">
    <property type="entry name" value="ABC_carbohydrate_import_ATPase"/>
</dbReference>